<keyword evidence="2" id="KW-1185">Reference proteome</keyword>
<gene>
    <name evidence="1" type="ORF">D8B20_19895</name>
</gene>
<dbReference type="InterPro" id="IPR032710">
    <property type="entry name" value="NTF2-like_dom_sf"/>
</dbReference>
<evidence type="ECO:0000313" key="2">
    <source>
        <dbReference type="Proteomes" id="UP000319411"/>
    </source>
</evidence>
<sequence length="131" mass="14771">MNPYFQEVLDAHQLIQEWLGNKEAKEEVCETLLARFSPAYSMVTMGGGLLDYPKVNAFFRTQRGARPGLKIGISDMRIMAASDHGATVVYRETQQLPGESPTLRFSTVVFEAKQNGRVIWRHLQETAIPQS</sequence>
<name>A0A518XJ02_9GAMM</name>
<dbReference type="EMBL" id="CP032703">
    <property type="protein sequence ID" value="QDY44170.1"/>
    <property type="molecule type" value="Genomic_DNA"/>
</dbReference>
<dbReference type="OrthoDB" id="8912060at2"/>
<geneLocation type="plasmid" evidence="1 2">
    <name>unnamed1</name>
</geneLocation>
<dbReference type="Proteomes" id="UP000319411">
    <property type="component" value="Plasmid unnamed1"/>
</dbReference>
<evidence type="ECO:0000313" key="1">
    <source>
        <dbReference type="EMBL" id="QDY44170.1"/>
    </source>
</evidence>
<accession>A0A518XJ02</accession>
<organism evidence="1 2">
    <name type="scientific">Candidatus Pantoea soli</name>
    <dbReference type="NCBI Taxonomy" id="3098669"/>
    <lineage>
        <taxon>Bacteria</taxon>
        <taxon>Pseudomonadati</taxon>
        <taxon>Pseudomonadota</taxon>
        <taxon>Gammaproteobacteria</taxon>
        <taxon>Enterobacterales</taxon>
        <taxon>Erwiniaceae</taxon>
        <taxon>Pantoea</taxon>
    </lineage>
</organism>
<dbReference type="RefSeq" id="WP_145891536.1">
    <property type="nucleotide sequence ID" value="NZ_CP032703.1"/>
</dbReference>
<dbReference type="SUPFAM" id="SSF54427">
    <property type="entry name" value="NTF2-like"/>
    <property type="match status" value="1"/>
</dbReference>
<dbReference type="PIRSF" id="PIRSF029394">
    <property type="entry name" value="UCP029394"/>
    <property type="match status" value="1"/>
</dbReference>
<proteinExistence type="predicted"/>
<reference evidence="1 2" key="1">
    <citation type="submission" date="2018-10" db="EMBL/GenBank/DDBJ databases">
        <title>Genome Sequencing of Pantoea dispersa DSM 32899.</title>
        <authorList>
            <person name="Nawrath M."/>
            <person name="Ottenheim C."/>
            <person name="Wilm A."/>
            <person name="Zimmermann W."/>
            <person name="Wu J.C."/>
        </authorList>
    </citation>
    <scope>NUCLEOTIDE SEQUENCE [LARGE SCALE GENOMIC DNA]</scope>
    <source>
        <strain evidence="1 2">DSM 32899</strain>
        <plasmid evidence="1 2">unnamed1</plasmid>
    </source>
</reference>
<dbReference type="InterPro" id="IPR016918">
    <property type="entry name" value="UCP029394"/>
</dbReference>
<protein>
    <submittedName>
        <fullName evidence="1">DUF4440 domain-containing protein</fullName>
    </submittedName>
</protein>
<dbReference type="Gene3D" id="3.10.450.50">
    <property type="match status" value="1"/>
</dbReference>
<keyword evidence="1" id="KW-0614">Plasmid</keyword>
<dbReference type="KEGG" id="pdis:D8B20_19895"/>
<dbReference type="AlphaFoldDB" id="A0A518XJ02"/>